<dbReference type="InterPro" id="IPR029058">
    <property type="entry name" value="AB_hydrolase_fold"/>
</dbReference>
<dbReference type="Proteomes" id="UP000075604">
    <property type="component" value="Unassembled WGS sequence"/>
</dbReference>
<gene>
    <name evidence="3" type="ORF">BE04_15405</name>
</gene>
<reference evidence="3 4" key="1">
    <citation type="submission" date="2014-02" db="EMBL/GenBank/DDBJ databases">
        <title>The small core and large imbalanced accessory genome model reveals a collaborative survival strategy of Sorangium cellulosum strains in nature.</title>
        <authorList>
            <person name="Han K."/>
            <person name="Peng R."/>
            <person name="Blom J."/>
            <person name="Li Y.-Z."/>
        </authorList>
    </citation>
    <scope>NUCLEOTIDE SEQUENCE [LARGE SCALE GENOMIC DNA]</scope>
    <source>
        <strain evidence="3 4">So0157-18</strain>
    </source>
</reference>
<feature type="compositionally biased region" description="Basic and acidic residues" evidence="1">
    <location>
        <begin position="552"/>
        <end position="563"/>
    </location>
</feature>
<dbReference type="Gene3D" id="3.40.50.1820">
    <property type="entry name" value="alpha/beta hydrolase"/>
    <property type="match status" value="1"/>
</dbReference>
<evidence type="ECO:0000259" key="2">
    <source>
        <dbReference type="Pfam" id="PF00561"/>
    </source>
</evidence>
<evidence type="ECO:0000256" key="1">
    <source>
        <dbReference type="SAM" id="MobiDB-lite"/>
    </source>
</evidence>
<name>A0A150PSX3_SORCE</name>
<dbReference type="EMBL" id="JELX01001478">
    <property type="protein sequence ID" value="KYF58851.1"/>
    <property type="molecule type" value="Genomic_DNA"/>
</dbReference>
<comment type="caution">
    <text evidence="3">The sequence shown here is derived from an EMBL/GenBank/DDBJ whole genome shotgun (WGS) entry which is preliminary data.</text>
</comment>
<proteinExistence type="predicted"/>
<feature type="domain" description="AB hydrolase-1" evidence="2">
    <location>
        <begin position="126"/>
        <end position="252"/>
    </location>
</feature>
<organism evidence="3 4">
    <name type="scientific">Sorangium cellulosum</name>
    <name type="common">Polyangium cellulosum</name>
    <dbReference type="NCBI Taxonomy" id="56"/>
    <lineage>
        <taxon>Bacteria</taxon>
        <taxon>Pseudomonadati</taxon>
        <taxon>Myxococcota</taxon>
        <taxon>Polyangia</taxon>
        <taxon>Polyangiales</taxon>
        <taxon>Polyangiaceae</taxon>
        <taxon>Sorangium</taxon>
    </lineage>
</organism>
<dbReference type="AlphaFoldDB" id="A0A150PSX3"/>
<feature type="compositionally biased region" description="Gly residues" evidence="1">
    <location>
        <begin position="30"/>
        <end position="68"/>
    </location>
</feature>
<sequence>MVILLAQGVLGCGDDTDPGGTGSSSSSTSGSGGNGGGGDGGNGGGGAGGSGGEGGNGGNGGEGGNGGGDAIAWTPCPLFTDGTGEDAECAEIPVPLHWDQPEGKTITFFVKRKLAATQPSRGQLWLLNGGPGYSGADFEPSVQFLAGVDPTLDMYMPDHRGTGRSSRLGCADGETPESEAGSYLTDAELAACLPSIKAELGDDIQGYTVTNAARDVGEIIARTRAPGGDVIVSGGSYGSIWGHRYLQLYPDQPTAVSLTALAVNSRLSDMDVWLNDLGQRFMGLCGADPSCSEKLGADPWATMTETLDAFEEGACPEVAALGVDRPVFQALFAQSLYQWAPRPLIPALIYRLDRCSPADVAAFTHLAGILLAPLPEPLSPSLRFYSPVLRNNIMLSELWADPPPPASEMQEYLAEANVALGLTDDAAAVHESWPRYTPDAYAGQWATTSVPLLLLHGGLDFIPSAVPEAVERHFTGPNQTFVMLPRAPHTLESPTSSGTSCDLEILLQFVADPEAPLDTSCTERILPLDFSVDPTLSATYLGTDDAWDGDPGAERRASTASPEHARAITRLREAIARLRAAIAAR</sequence>
<dbReference type="InterPro" id="IPR000073">
    <property type="entry name" value="AB_hydrolase_1"/>
</dbReference>
<accession>A0A150PSX3</accession>
<feature type="region of interest" description="Disordered" evidence="1">
    <location>
        <begin position="543"/>
        <end position="563"/>
    </location>
</feature>
<protein>
    <recommendedName>
        <fullName evidence="2">AB hydrolase-1 domain-containing protein</fullName>
    </recommendedName>
</protein>
<evidence type="ECO:0000313" key="4">
    <source>
        <dbReference type="Proteomes" id="UP000075604"/>
    </source>
</evidence>
<dbReference type="SUPFAM" id="SSF53474">
    <property type="entry name" value="alpha/beta-Hydrolases"/>
    <property type="match status" value="1"/>
</dbReference>
<evidence type="ECO:0000313" key="3">
    <source>
        <dbReference type="EMBL" id="KYF58851.1"/>
    </source>
</evidence>
<dbReference type="Pfam" id="PF00561">
    <property type="entry name" value="Abhydrolase_1"/>
    <property type="match status" value="1"/>
</dbReference>
<feature type="region of interest" description="Disordered" evidence="1">
    <location>
        <begin position="11"/>
        <end position="68"/>
    </location>
</feature>